<name>A0A444GL41_9FLAO</name>
<accession>A0A444GL41</accession>
<evidence type="ECO:0000313" key="1">
    <source>
        <dbReference type="EMBL" id="RWW91714.1"/>
    </source>
</evidence>
<organism evidence="1 2">
    <name type="scientific">Flavobacterium cerinum</name>
    <dbReference type="NCBI Taxonomy" id="2502784"/>
    <lineage>
        <taxon>Bacteria</taxon>
        <taxon>Pseudomonadati</taxon>
        <taxon>Bacteroidota</taxon>
        <taxon>Flavobacteriia</taxon>
        <taxon>Flavobacteriales</taxon>
        <taxon>Flavobacteriaceae</taxon>
        <taxon>Flavobacterium</taxon>
    </lineage>
</organism>
<sequence length="93" mass="10934">MQALDQKKHQNMLKVICKFDELITIYGNIVPEGQNEIIKGNIAEFKNSYDYYNLLLKELENCICTYKEVQESLQRIMFPNVRKMNTKARNKGS</sequence>
<proteinExistence type="predicted"/>
<dbReference type="Proteomes" id="UP000287527">
    <property type="component" value="Unassembled WGS sequence"/>
</dbReference>
<gene>
    <name evidence="1" type="ORF">EPI11_18260</name>
</gene>
<comment type="caution">
    <text evidence="1">The sequence shown here is derived from an EMBL/GenBank/DDBJ whole genome shotgun (WGS) entry which is preliminary data.</text>
</comment>
<dbReference type="EMBL" id="SBII01000018">
    <property type="protein sequence ID" value="RWW91714.1"/>
    <property type="molecule type" value="Genomic_DNA"/>
</dbReference>
<keyword evidence="2" id="KW-1185">Reference proteome</keyword>
<dbReference type="AlphaFoldDB" id="A0A444GL41"/>
<dbReference type="OrthoDB" id="1363854at2"/>
<protein>
    <submittedName>
        <fullName evidence="1">Uncharacterized protein</fullName>
    </submittedName>
</protein>
<dbReference type="RefSeq" id="WP_128391433.1">
    <property type="nucleotide sequence ID" value="NZ_SBII01000018.1"/>
</dbReference>
<evidence type="ECO:0000313" key="2">
    <source>
        <dbReference type="Proteomes" id="UP000287527"/>
    </source>
</evidence>
<reference evidence="1 2" key="1">
    <citation type="submission" date="2019-01" db="EMBL/GenBank/DDBJ databases">
        <title>Flavobacterium sp. nov.,isolated from freshwater.</title>
        <authorList>
            <person name="Zhang R."/>
            <person name="Du Z.-J."/>
        </authorList>
    </citation>
    <scope>NUCLEOTIDE SEQUENCE [LARGE SCALE GENOMIC DNA]</scope>
    <source>
        <strain evidence="1 2">1E403</strain>
    </source>
</reference>